<dbReference type="SUPFAM" id="SSF48334">
    <property type="entry name" value="DNA repair protein MutS, domain III"/>
    <property type="match status" value="1"/>
</dbReference>
<accession>H6SN45</accession>
<dbReference type="Pfam" id="PF05188">
    <property type="entry name" value="MutS_II"/>
    <property type="match status" value="1"/>
</dbReference>
<feature type="compositionally biased region" description="Pro residues" evidence="11">
    <location>
        <begin position="929"/>
        <end position="939"/>
    </location>
</feature>
<evidence type="ECO:0000256" key="1">
    <source>
        <dbReference type="ARBA" id="ARBA00006271"/>
    </source>
</evidence>
<dbReference type="InterPro" id="IPR007861">
    <property type="entry name" value="DNA_mismatch_repair_MutS_clamp"/>
</dbReference>
<dbReference type="SUPFAM" id="SSF52540">
    <property type="entry name" value="P-loop containing nucleoside triphosphate hydrolases"/>
    <property type="match status" value="1"/>
</dbReference>
<dbReference type="InterPro" id="IPR045076">
    <property type="entry name" value="MutS"/>
</dbReference>
<dbReference type="HAMAP" id="MF_00096">
    <property type="entry name" value="MutS"/>
    <property type="match status" value="1"/>
</dbReference>
<dbReference type="Gene3D" id="3.30.420.110">
    <property type="entry name" value="MutS, connector domain"/>
    <property type="match status" value="1"/>
</dbReference>
<evidence type="ECO:0000256" key="6">
    <source>
        <dbReference type="ARBA" id="ARBA00023125"/>
    </source>
</evidence>
<reference evidence="13 14" key="1">
    <citation type="submission" date="2012-02" db="EMBL/GenBank/DDBJ databases">
        <title>Shotgun genome sequence of Phaeospirillum photometricum DSM 122.</title>
        <authorList>
            <person name="Duquesne K."/>
            <person name="Sturgis J."/>
        </authorList>
    </citation>
    <scope>NUCLEOTIDE SEQUENCE [LARGE SCALE GENOMIC DNA]</scope>
    <source>
        <strain evidence="14">DSM122</strain>
    </source>
</reference>
<feature type="domain" description="DNA mismatch repair proteins mutS family" evidence="12">
    <location>
        <begin position="791"/>
        <end position="807"/>
    </location>
</feature>
<evidence type="ECO:0000313" key="13">
    <source>
        <dbReference type="EMBL" id="CCG06921.1"/>
    </source>
</evidence>
<dbReference type="KEGG" id="rpm:RSPPHO_00295"/>
<evidence type="ECO:0000256" key="8">
    <source>
        <dbReference type="ARBA" id="ARBA00024647"/>
    </source>
</evidence>
<evidence type="ECO:0000256" key="11">
    <source>
        <dbReference type="SAM" id="MobiDB-lite"/>
    </source>
</evidence>
<feature type="region of interest" description="Disordered" evidence="11">
    <location>
        <begin position="1"/>
        <end position="37"/>
    </location>
</feature>
<feature type="binding site" evidence="9">
    <location>
        <begin position="717"/>
        <end position="724"/>
    </location>
    <ligand>
        <name>ATP</name>
        <dbReference type="ChEBI" id="CHEBI:30616"/>
    </ligand>
</feature>
<dbReference type="AlphaFoldDB" id="H6SN45"/>
<feature type="compositionally biased region" description="Polar residues" evidence="11">
    <location>
        <begin position="57"/>
        <end position="69"/>
    </location>
</feature>
<dbReference type="GO" id="GO:0005524">
    <property type="term" value="F:ATP binding"/>
    <property type="evidence" value="ECO:0007669"/>
    <property type="project" value="UniProtKB-UniRule"/>
</dbReference>
<feature type="region of interest" description="Disordered" evidence="11">
    <location>
        <begin position="53"/>
        <end position="79"/>
    </location>
</feature>
<proteinExistence type="inferred from homology"/>
<dbReference type="SMART" id="SM00533">
    <property type="entry name" value="MUTSd"/>
    <property type="match status" value="1"/>
</dbReference>
<dbReference type="Pfam" id="PF05190">
    <property type="entry name" value="MutS_IV"/>
    <property type="match status" value="1"/>
</dbReference>
<dbReference type="CDD" id="cd03284">
    <property type="entry name" value="ABC_MutS1"/>
    <property type="match status" value="1"/>
</dbReference>
<protein>
    <recommendedName>
        <fullName evidence="2 9">DNA mismatch repair protein MutS</fullName>
    </recommendedName>
</protein>
<sequence>MGKREGWGGGPPQTPRSGGPFASRNAPGSEGSGEARLPSLLFSSCPLRRHGLFSRGQDCSPSHQDQAMTSAPEPETAEIGDVTPMMGQYLSLKAQNPDGLLFYRMGDFYEMFFDDAVAASRTLDIALTKRGKHQGADIPMCGVPVHSHESYLARLIRAGHKVVICEQIEDPAEARRQRGAKAVVARAVVRTVTPGTLTEDTLLDARRPNYLAALVRQRETLGLAWVDVSTGALGAQALDVATLGPALARLAPGELILPDTLSADPAFAEALVSVKPVVSPLPASRFDSENARKRLHEVFAVGALDAFGDFGRAEIAALGAVIDYVTLTQAGRLPRLSPPRRLDESAVMAIDPATRRNLELFETLTGGRKGSLLATLDRTVTGPGARLLAERLAAPLTDPEVLNQRLDGVALFVGATEARTELRGLLTGCPDIARALSRLSLGRGGPRDLAAVRDGLARVPALRLGIGALGGGLHALPSDVSSALAALGQHDALVDLLGRALADDLPVLARDGGFIHPGFHAGLDEARALRDESRRLIAALQARYVEETGINTLKIKHNNVLGYFIEVPAGRADRLMGARGAEGQTNPFMHRQTLASQVRFTTVDLADLEDRIRGAAERALALEQDLFAELRDAVLAEAEGIAAAADGLAQLDVLLALAELAETERYCRPVLDRSLAFSLVNARHPVVEAALKASGEGAFVGNACDLGPGQRLWLLTGPNMAGKSTFLRQNALIVLMAQMGSFVPADQAHLGVVDRLFSRVGAADDLARGRSTFMVEMVETAAILHQATERSLVILDEIGRGTATYDGLSIAWATVESLHDTTRCRALFATHYHELTVLAKRLDQLSCHTLRVREWKGEVVFLHEVGPGAADRSYGIHVARLAGLPDAVLARAEEVLATLERGDTTPSPARLVEDLPLFAAARPRSVPASAPPPPVPPSPVEDALRSLSPDDLSPREALDTLYRLRALLR</sequence>
<dbReference type="PATRIC" id="fig|1150469.3.peg.352"/>
<dbReference type="GO" id="GO:0005829">
    <property type="term" value="C:cytosol"/>
    <property type="evidence" value="ECO:0007669"/>
    <property type="project" value="TreeGrafter"/>
</dbReference>
<dbReference type="NCBIfam" id="TIGR01070">
    <property type="entry name" value="mutS1"/>
    <property type="match status" value="1"/>
</dbReference>
<dbReference type="Gene3D" id="3.40.1170.10">
    <property type="entry name" value="DNA repair protein MutS, domain I"/>
    <property type="match status" value="1"/>
</dbReference>
<dbReference type="HOGENOM" id="CLU_002472_3_1_5"/>
<dbReference type="InterPro" id="IPR036187">
    <property type="entry name" value="DNA_mismatch_repair_MutS_sf"/>
</dbReference>
<dbReference type="eggNOG" id="COG0249">
    <property type="taxonomic scope" value="Bacteria"/>
</dbReference>
<dbReference type="PROSITE" id="PS00486">
    <property type="entry name" value="DNA_MISMATCH_REPAIR_2"/>
    <property type="match status" value="1"/>
</dbReference>
<evidence type="ECO:0000256" key="4">
    <source>
        <dbReference type="ARBA" id="ARBA00022763"/>
    </source>
</evidence>
<name>H6SN45_PARPM</name>
<dbReference type="SUPFAM" id="SSF55271">
    <property type="entry name" value="DNA repair protein MutS, domain I"/>
    <property type="match status" value="1"/>
</dbReference>
<dbReference type="GO" id="GO:0003684">
    <property type="term" value="F:damaged DNA binding"/>
    <property type="evidence" value="ECO:0007669"/>
    <property type="project" value="UniProtKB-UniRule"/>
</dbReference>
<comment type="similarity">
    <text evidence="1 9 10">Belongs to the DNA mismatch repair MutS family.</text>
</comment>
<feature type="region of interest" description="Disordered" evidence="11">
    <location>
        <begin position="924"/>
        <end position="953"/>
    </location>
</feature>
<dbReference type="Pfam" id="PF00488">
    <property type="entry name" value="MutS_V"/>
    <property type="match status" value="1"/>
</dbReference>
<organism evidence="13 14">
    <name type="scientific">Pararhodospirillum photometricum DSM 122</name>
    <dbReference type="NCBI Taxonomy" id="1150469"/>
    <lineage>
        <taxon>Bacteria</taxon>
        <taxon>Pseudomonadati</taxon>
        <taxon>Pseudomonadota</taxon>
        <taxon>Alphaproteobacteria</taxon>
        <taxon>Rhodospirillales</taxon>
        <taxon>Rhodospirillaceae</taxon>
        <taxon>Pararhodospirillum</taxon>
    </lineage>
</organism>
<comment type="function">
    <text evidence="8 9">This protein is involved in the repair of mismatches in DNA. It is possible that it carries out the mismatch recognition step. This protein has a weak ATPase activity.</text>
</comment>
<dbReference type="InterPro" id="IPR007860">
    <property type="entry name" value="DNA_mmatch_repair_MutS_con_dom"/>
</dbReference>
<keyword evidence="14" id="KW-1185">Reference proteome</keyword>
<dbReference type="PIRSF" id="PIRSF037677">
    <property type="entry name" value="DNA_mis_repair_Msh6"/>
    <property type="match status" value="1"/>
</dbReference>
<keyword evidence="4 9" id="KW-0227">DNA damage</keyword>
<dbReference type="InterPro" id="IPR027417">
    <property type="entry name" value="P-loop_NTPase"/>
</dbReference>
<keyword evidence="7 9" id="KW-0234">DNA repair</keyword>
<dbReference type="InterPro" id="IPR036678">
    <property type="entry name" value="MutS_con_dom_sf"/>
</dbReference>
<dbReference type="Pfam" id="PF05192">
    <property type="entry name" value="MutS_III"/>
    <property type="match status" value="1"/>
</dbReference>
<gene>
    <name evidence="9 13" type="primary">mutS</name>
    <name evidence="13" type="ORF">RSPPHO_00295</name>
</gene>
<evidence type="ECO:0000256" key="9">
    <source>
        <dbReference type="HAMAP-Rule" id="MF_00096"/>
    </source>
</evidence>
<dbReference type="EMBL" id="HE663493">
    <property type="protein sequence ID" value="CCG06921.1"/>
    <property type="molecule type" value="Genomic_DNA"/>
</dbReference>
<dbReference type="PANTHER" id="PTHR11361:SF34">
    <property type="entry name" value="DNA MISMATCH REPAIR PROTEIN MSH1, MITOCHONDRIAL"/>
    <property type="match status" value="1"/>
</dbReference>
<dbReference type="STRING" id="1150469.RSPPHO_00295"/>
<dbReference type="InterPro" id="IPR005748">
    <property type="entry name" value="DNA_mismatch_repair_MutS"/>
</dbReference>
<evidence type="ECO:0000256" key="2">
    <source>
        <dbReference type="ARBA" id="ARBA00021982"/>
    </source>
</evidence>
<keyword evidence="6 9" id="KW-0238">DNA-binding</keyword>
<keyword evidence="3 9" id="KW-0547">Nucleotide-binding</keyword>
<dbReference type="InterPro" id="IPR016151">
    <property type="entry name" value="DNA_mismatch_repair_MutS_N"/>
</dbReference>
<dbReference type="GO" id="GO:0030983">
    <property type="term" value="F:mismatched DNA binding"/>
    <property type="evidence" value="ECO:0007669"/>
    <property type="project" value="InterPro"/>
</dbReference>
<dbReference type="NCBIfam" id="NF003810">
    <property type="entry name" value="PRK05399.1"/>
    <property type="match status" value="1"/>
</dbReference>
<dbReference type="SMART" id="SM00534">
    <property type="entry name" value="MUTSac"/>
    <property type="match status" value="1"/>
</dbReference>
<evidence type="ECO:0000256" key="10">
    <source>
        <dbReference type="RuleBase" id="RU003756"/>
    </source>
</evidence>
<evidence type="ECO:0000259" key="12">
    <source>
        <dbReference type="PROSITE" id="PS00486"/>
    </source>
</evidence>
<dbReference type="Pfam" id="PF01624">
    <property type="entry name" value="MutS_I"/>
    <property type="match status" value="1"/>
</dbReference>
<dbReference type="SUPFAM" id="SSF53150">
    <property type="entry name" value="DNA repair protein MutS, domain II"/>
    <property type="match status" value="1"/>
</dbReference>
<dbReference type="Proteomes" id="UP000033220">
    <property type="component" value="Chromosome DSM 122"/>
</dbReference>
<dbReference type="GO" id="GO:0140664">
    <property type="term" value="F:ATP-dependent DNA damage sensor activity"/>
    <property type="evidence" value="ECO:0007669"/>
    <property type="project" value="InterPro"/>
</dbReference>
<dbReference type="GO" id="GO:0006298">
    <property type="term" value="P:mismatch repair"/>
    <property type="evidence" value="ECO:0007669"/>
    <property type="project" value="UniProtKB-UniRule"/>
</dbReference>
<dbReference type="InterPro" id="IPR007695">
    <property type="entry name" value="DNA_mismatch_repair_MutS-lik_N"/>
</dbReference>
<dbReference type="Gene3D" id="3.40.50.300">
    <property type="entry name" value="P-loop containing nucleotide triphosphate hydrolases"/>
    <property type="match status" value="1"/>
</dbReference>
<dbReference type="InterPro" id="IPR007696">
    <property type="entry name" value="DNA_mismatch_repair_MutS_core"/>
</dbReference>
<dbReference type="InterPro" id="IPR000432">
    <property type="entry name" value="DNA_mismatch_repair_MutS_C"/>
</dbReference>
<dbReference type="InterPro" id="IPR017261">
    <property type="entry name" value="DNA_mismatch_repair_MutS/MSH"/>
</dbReference>
<evidence type="ECO:0000256" key="3">
    <source>
        <dbReference type="ARBA" id="ARBA00022741"/>
    </source>
</evidence>
<evidence type="ECO:0000256" key="7">
    <source>
        <dbReference type="ARBA" id="ARBA00023204"/>
    </source>
</evidence>
<dbReference type="PANTHER" id="PTHR11361">
    <property type="entry name" value="DNA MISMATCH REPAIR PROTEIN MUTS FAMILY MEMBER"/>
    <property type="match status" value="1"/>
</dbReference>
<evidence type="ECO:0000256" key="5">
    <source>
        <dbReference type="ARBA" id="ARBA00022840"/>
    </source>
</evidence>
<dbReference type="Gene3D" id="6.10.140.430">
    <property type="match status" value="1"/>
</dbReference>
<dbReference type="FunFam" id="3.40.1170.10:FF:000001">
    <property type="entry name" value="DNA mismatch repair protein MutS"/>
    <property type="match status" value="1"/>
</dbReference>
<dbReference type="Gene3D" id="1.10.1420.10">
    <property type="match status" value="2"/>
</dbReference>
<evidence type="ECO:0000313" key="14">
    <source>
        <dbReference type="Proteomes" id="UP000033220"/>
    </source>
</evidence>
<keyword evidence="5 9" id="KW-0067">ATP-binding</keyword>